<accession>A0A0J6ZE65</accession>
<dbReference type="PROSITE" id="PS51257">
    <property type="entry name" value="PROKAR_LIPOPROTEIN"/>
    <property type="match status" value="1"/>
</dbReference>
<evidence type="ECO:0000313" key="3">
    <source>
        <dbReference type="Proteomes" id="UP000036513"/>
    </source>
</evidence>
<dbReference type="PATRIC" id="fig|37916.4.peg.668"/>
<dbReference type="STRING" id="37916.MCHLDSM_00615"/>
<dbReference type="AlphaFoldDB" id="A0A0J6ZE65"/>
<dbReference type="RefSeq" id="WP_048468817.1">
    <property type="nucleotide sequence ID" value="NZ_JYNL01000007.1"/>
</dbReference>
<comment type="caution">
    <text evidence="2">The sequence shown here is derived from an EMBL/GenBank/DDBJ whole genome shotgun (WGS) entry which is preliminary data.</text>
</comment>
<evidence type="ECO:0000256" key="1">
    <source>
        <dbReference type="SAM" id="MobiDB-lite"/>
    </source>
</evidence>
<sequence length="866" mass="87698" precursor="true">MGFSRHIGRIGALAVALGVGTGIGACPGIAWADESTDSTSSVAGPSSRGDDAAKADPAPDAKDSDDAGDTHASDDGPSHEAADAEDAESAESDPAPAPARERKGRKLRHTPAKDESPAVDRTPRSEPDDTAPADVTPDAPEVEPARNTEPEPEPEPAPHEAPAVVETAVPAAAEVVPEPPAATTRIRLTDLLSTLLTPGGAPTAPAESPAMWVLAAAARRQLGHTETAALVSASQDPVAELPVVNDPDDAGVVTGSVAVPGAQTAVASSPGKGSVTVSVNAGTVSFTYKPTRQARHAAAALGATDDAKTDTFVLTVSDGAGGSTLVPITVAVSPSNADPRVTVSTPRVSLTSAEVRASVRVRDADGDSFAFTVSPTAKGGSVTIDEDGHISYLPTDAARHAAAAADATDADKTDTFDVTVADGYGGLVTVTVTVPIKPDNIDPTVTVRTRSSLFSDTVTGVVRAKDPNGDPVSYDVTPSAKGGTVTIDDQGRFVYTPSAQARHAASADDASRRDKQDTFLVTVTDDHGGITRTLVTVGIKPANTPPATAATRDVFTNPNTGVLTGTVVAVDADGDPFTYRFPAKTRKGALEIDEDGVFTYTPTEAARAQASNPFAPSWAKTDAFRVTVDDGHGGTTTLTVRVSIAPLGGPNQAPTDGGYTASQPGAFTGKVTGAVTATDPDRDLLTFAGSGPTAKGAVVVNADGTFTYTPSDVARHQATADNATEADLKDTFTVTASDGYGGTLDIPVTVAIKPSVNRAPTRGTYVADADALTGVVSGRVGAIDADGDLLTYRGTAVTDKGSVVVSSAGEFTYTPTDAARAAAGAPKAPLADKRDSFTVTVDDGHGGTLAVTVRVTIVPASVTSAL</sequence>
<protein>
    <recommendedName>
        <fullName evidence="4">Tandem-95 repeat protein</fullName>
    </recommendedName>
</protein>
<organism evidence="2 3">
    <name type="scientific">Mycolicibacterium chlorophenolicum</name>
    <dbReference type="NCBI Taxonomy" id="37916"/>
    <lineage>
        <taxon>Bacteria</taxon>
        <taxon>Bacillati</taxon>
        <taxon>Actinomycetota</taxon>
        <taxon>Actinomycetes</taxon>
        <taxon>Mycobacteriales</taxon>
        <taxon>Mycobacteriaceae</taxon>
        <taxon>Mycolicibacterium</taxon>
    </lineage>
</organism>
<feature type="compositionally biased region" description="Low complexity" evidence="1">
    <location>
        <begin position="130"/>
        <end position="139"/>
    </location>
</feature>
<dbReference type="InterPro" id="IPR010221">
    <property type="entry name" value="VCBS_dom"/>
</dbReference>
<evidence type="ECO:0008006" key="4">
    <source>
        <dbReference type="Google" id="ProtNLM"/>
    </source>
</evidence>
<dbReference type="Pfam" id="PF17963">
    <property type="entry name" value="Big_9"/>
    <property type="match status" value="5"/>
</dbReference>
<feature type="compositionally biased region" description="Basic and acidic residues" evidence="1">
    <location>
        <begin position="111"/>
        <end position="127"/>
    </location>
</feature>
<gene>
    <name evidence="2" type="ORF">MCHLDSM_00615</name>
</gene>
<proteinExistence type="predicted"/>
<dbReference type="NCBIfam" id="TIGR01965">
    <property type="entry name" value="VCBS_repeat"/>
    <property type="match status" value="4"/>
</dbReference>
<evidence type="ECO:0000313" key="2">
    <source>
        <dbReference type="EMBL" id="KMO83036.1"/>
    </source>
</evidence>
<name>A0A0J6ZE65_9MYCO</name>
<reference evidence="2 3" key="1">
    <citation type="journal article" date="2015" name="Genome Biol. Evol.">
        <title>Characterization of Three Mycobacterium spp. with Potential Use in Bioremediation by Genome Sequencing and Comparative Genomics.</title>
        <authorList>
            <person name="Das S."/>
            <person name="Pettersson B.M."/>
            <person name="Behra P.R."/>
            <person name="Ramesh M."/>
            <person name="Dasgupta S."/>
            <person name="Bhattacharya A."/>
            <person name="Kirsebom L.A."/>
        </authorList>
    </citation>
    <scope>NUCLEOTIDE SEQUENCE [LARGE SCALE GENOMIC DNA]</scope>
    <source>
        <strain evidence="2 3">DSM 43826</strain>
    </source>
</reference>
<feature type="region of interest" description="Disordered" evidence="1">
    <location>
        <begin position="30"/>
        <end position="160"/>
    </location>
</feature>
<feature type="compositionally biased region" description="Basic and acidic residues" evidence="1">
    <location>
        <begin position="48"/>
        <end position="82"/>
    </location>
</feature>
<dbReference type="EMBL" id="JYNL01000007">
    <property type="protein sequence ID" value="KMO83036.1"/>
    <property type="molecule type" value="Genomic_DNA"/>
</dbReference>
<keyword evidence="3" id="KW-1185">Reference proteome</keyword>
<dbReference type="Proteomes" id="UP000036513">
    <property type="component" value="Unassembled WGS sequence"/>
</dbReference>